<dbReference type="OrthoDB" id="9797415at2"/>
<sequence>MIRAVLFDLDGVVRHFDRDPDLERRHGLPDGAIAQAALAPALLDDVTCGRITRAEWIRTVGERLGSPEAAAEWGRTPFHVDPDLLELAAELRSLGLITAILTNGTDTIPQEAASCDLDQHFDPIFNTAEIGFAKPDPRAFTHALNALPLPGDAVFFTDDSPSKLIGAREVGMHAHAFTGIRPLRAALRDAGVPVAGRT</sequence>
<comment type="caution">
    <text evidence="1">The sequence shown here is derived from an EMBL/GenBank/DDBJ whole genome shotgun (WGS) entry which is preliminary data.</text>
</comment>
<evidence type="ECO:0000313" key="2">
    <source>
        <dbReference type="Proteomes" id="UP000033640"/>
    </source>
</evidence>
<dbReference type="EMBL" id="JYIW01000019">
    <property type="protein sequence ID" value="KJL30473.1"/>
    <property type="molecule type" value="Genomic_DNA"/>
</dbReference>
<gene>
    <name evidence="1" type="ORF">RS83_00859</name>
</gene>
<dbReference type="PATRIC" id="fig|82380.11.peg.887"/>
<dbReference type="AlphaFoldDB" id="A0A0F0LBG9"/>
<dbReference type="NCBIfam" id="TIGR01509">
    <property type="entry name" value="HAD-SF-IA-v3"/>
    <property type="match status" value="1"/>
</dbReference>
<protein>
    <submittedName>
        <fullName evidence="1">Phosphatase</fullName>
        <ecNumber evidence="1">3.1.-.-</ecNumber>
    </submittedName>
</protein>
<dbReference type="Proteomes" id="UP000033640">
    <property type="component" value="Unassembled WGS sequence"/>
</dbReference>
<dbReference type="SUPFAM" id="SSF56784">
    <property type="entry name" value="HAD-like"/>
    <property type="match status" value="1"/>
</dbReference>
<dbReference type="SFLD" id="SFLDG01129">
    <property type="entry name" value="C1.5:_HAD__Beta-PGM__Phosphata"/>
    <property type="match status" value="1"/>
</dbReference>
<dbReference type="RefSeq" id="WP_045278281.1">
    <property type="nucleotide sequence ID" value="NZ_JYIW01000019.1"/>
</dbReference>
<evidence type="ECO:0000313" key="1">
    <source>
        <dbReference type="EMBL" id="KJL30473.1"/>
    </source>
</evidence>
<dbReference type="Gene3D" id="3.40.50.1000">
    <property type="entry name" value="HAD superfamily/HAD-like"/>
    <property type="match status" value="1"/>
</dbReference>
<proteinExistence type="predicted"/>
<dbReference type="GO" id="GO:0016787">
    <property type="term" value="F:hydrolase activity"/>
    <property type="evidence" value="ECO:0007669"/>
    <property type="project" value="UniProtKB-KW"/>
</dbReference>
<name>A0A0F0LBG9_9MICO</name>
<dbReference type="PANTHER" id="PTHR43611:SF3">
    <property type="entry name" value="FLAVIN MONONUCLEOTIDE HYDROLASE 1, CHLOROPLATIC"/>
    <property type="match status" value="1"/>
</dbReference>
<accession>A0A0F0LBG9</accession>
<dbReference type="InterPro" id="IPR023214">
    <property type="entry name" value="HAD_sf"/>
</dbReference>
<reference evidence="1 2" key="1">
    <citation type="submission" date="2015-02" db="EMBL/GenBank/DDBJ databases">
        <title>Draft genome sequences of ten Microbacterium spp. with emphasis on heavy metal contaminated environments.</title>
        <authorList>
            <person name="Corretto E."/>
        </authorList>
    </citation>
    <scope>NUCLEOTIDE SEQUENCE [LARGE SCALE GENOMIC DNA]</scope>
    <source>
        <strain evidence="1 2">BEL4b</strain>
    </source>
</reference>
<keyword evidence="1" id="KW-0378">Hydrolase</keyword>
<organism evidence="1 2">
    <name type="scientific">Microbacterium oxydans</name>
    <dbReference type="NCBI Taxonomy" id="82380"/>
    <lineage>
        <taxon>Bacteria</taxon>
        <taxon>Bacillati</taxon>
        <taxon>Actinomycetota</taxon>
        <taxon>Actinomycetes</taxon>
        <taxon>Micrococcales</taxon>
        <taxon>Microbacteriaceae</taxon>
        <taxon>Microbacterium</taxon>
    </lineage>
</organism>
<dbReference type="PANTHER" id="PTHR43611">
    <property type="entry name" value="ALPHA-D-GLUCOSE 1-PHOSPHATE PHOSPHATASE"/>
    <property type="match status" value="1"/>
</dbReference>
<dbReference type="EC" id="3.1.-.-" evidence="1"/>
<dbReference type="InterPro" id="IPR006439">
    <property type="entry name" value="HAD-SF_hydro_IA"/>
</dbReference>
<dbReference type="InterPro" id="IPR036412">
    <property type="entry name" value="HAD-like_sf"/>
</dbReference>
<dbReference type="Pfam" id="PF00702">
    <property type="entry name" value="Hydrolase"/>
    <property type="match status" value="1"/>
</dbReference>
<dbReference type="SFLD" id="SFLDS00003">
    <property type="entry name" value="Haloacid_Dehalogenase"/>
    <property type="match status" value="1"/>
</dbReference>
<dbReference type="PRINTS" id="PR00413">
    <property type="entry name" value="HADHALOGNASE"/>
</dbReference>